<reference evidence="1" key="1">
    <citation type="submission" date="2021-06" db="EMBL/GenBank/DDBJ databases">
        <authorList>
            <consortium name="Wellcome Sanger Institute Data Sharing"/>
        </authorList>
    </citation>
    <scope>NUCLEOTIDE SEQUENCE [LARGE SCALE GENOMIC DNA]</scope>
</reference>
<dbReference type="GeneTree" id="ENSGT00980000201435"/>
<accession>A0A8C4RQ52</accession>
<name>A0A8C4RQ52_ERPCA</name>
<evidence type="ECO:0000313" key="2">
    <source>
        <dbReference type="Proteomes" id="UP000694620"/>
    </source>
</evidence>
<gene>
    <name evidence="1" type="primary">LOC114651774</name>
</gene>
<reference evidence="1" key="2">
    <citation type="submission" date="2025-08" db="UniProtKB">
        <authorList>
            <consortium name="Ensembl"/>
        </authorList>
    </citation>
    <scope>IDENTIFICATION</scope>
</reference>
<keyword evidence="2" id="KW-1185">Reference proteome</keyword>
<sequence>MSQEDQEFCPSKKIKKEGESELKVSNYFSIRISDGFIRTVGNVVTPLILAHASLQIIRELKGVQLEGVLKEILNQFWVGVRQFRPGSIIIDAESSKQSSALNMDAIIQKMTTEMKTIMPTGNFVIEKVNDKDHHSPEPKVQAMDLALYTLHMLKKELGRMKLSAIAEVMDFHNAEEMISQIIRETQSSTKVCLLSQNGKGKSFILNLLLLMTADTEEEYQEYIKNNEGILPLTQERLKLLHKKGHTEIIPEIFAEELENAEEEKDSDQKKEKIIKMMQNSCYTSSISLDRMAEMMKAEEKSFSALKKYCESDGGNLRDFRSYLLPEKGTKKTHISTTKSVVRLHYGRIYQMKVEYMSKEDLQNQLYELVEIAREFSQRKERGLKESKREERQRLSLEKRFKILTTHFQEGNIDQEVLMQIESPDCILLKEEVKTFAETTAYFIGLGKNATEDRLFIREKLREMITLTNVSEDNKKLQEMKIAAVKDIVVFAPCKLLCGGKELIEMPGTDESDPLAQYEIGNILDKANGTLLLSDSSFNIGEADVKDILRESKFLRNFIKSPDEYMLLFMAYQEKNKDMQFTKDVKIMDQEFIKEEEEKNEGEIEGLERLLEKQLPEDAKKSINTSVILPVFHSSLLMQEGDPTEIMGQFESNLQHTGVYKVMEELDQFGFMNLKPQIDDAKVALIQLKEKAMHYEVICNKKASQAEETIRIWKIKEIKDLKIDYFLKEHDNILQHTKSSLHEKRKQFINGKVAKLLKEWGRNASEKWKMSKSKVTNRAVFNPYFNGRHPNYKVKLYNIAYGKPDELEMKDFLNETRDVMITYKEKALHLLEEVLDFKENGWTEMKEFVMQAINHELDEAIVWYMGKKKMPFDEKKLIQLFERSLVDCLKEKLLKYAYSEKITIGNAKEMVTKEISGVVENAAVYFEWNIEKKLHDQRWKSFLGKVNPNSKTPRLLQITMSVLKPMPENLSKEKEATVNVIKSLDNLIKMADVALKGTNKTGDK</sequence>
<reference evidence="1" key="3">
    <citation type="submission" date="2025-09" db="UniProtKB">
        <authorList>
            <consortium name="Ensembl"/>
        </authorList>
    </citation>
    <scope>IDENTIFICATION</scope>
</reference>
<proteinExistence type="predicted"/>
<evidence type="ECO:0000313" key="1">
    <source>
        <dbReference type="Ensembl" id="ENSECRP00000003717.1"/>
    </source>
</evidence>
<organism evidence="1 2">
    <name type="scientific">Erpetoichthys calabaricus</name>
    <name type="common">Rope fish</name>
    <name type="synonym">Calamoichthys calabaricus</name>
    <dbReference type="NCBI Taxonomy" id="27687"/>
    <lineage>
        <taxon>Eukaryota</taxon>
        <taxon>Metazoa</taxon>
        <taxon>Chordata</taxon>
        <taxon>Craniata</taxon>
        <taxon>Vertebrata</taxon>
        <taxon>Euteleostomi</taxon>
        <taxon>Actinopterygii</taxon>
        <taxon>Polypteriformes</taxon>
        <taxon>Polypteridae</taxon>
        <taxon>Erpetoichthys</taxon>
    </lineage>
</organism>
<dbReference type="AlphaFoldDB" id="A0A8C4RQ52"/>
<protein>
    <submittedName>
        <fullName evidence="1">Uncharacterized LOC114651774</fullName>
    </submittedName>
</protein>
<dbReference type="Proteomes" id="UP000694620">
    <property type="component" value="Chromosome 5"/>
</dbReference>
<dbReference type="Ensembl" id="ENSECRT00000003778.1">
    <property type="protein sequence ID" value="ENSECRP00000003717.1"/>
    <property type="gene ID" value="ENSECRG00000002558.1"/>
</dbReference>